<dbReference type="PRINTS" id="PR00344">
    <property type="entry name" value="BCTRLSENSOR"/>
</dbReference>
<evidence type="ECO:0000256" key="5">
    <source>
        <dbReference type="ARBA" id="ARBA00022679"/>
    </source>
</evidence>
<evidence type="ECO:0000256" key="3">
    <source>
        <dbReference type="ARBA" id="ARBA00012438"/>
    </source>
</evidence>
<evidence type="ECO:0000256" key="6">
    <source>
        <dbReference type="ARBA" id="ARBA00022692"/>
    </source>
</evidence>
<dbReference type="InterPro" id="IPR036097">
    <property type="entry name" value="HisK_dim/P_sf"/>
</dbReference>
<evidence type="ECO:0000256" key="1">
    <source>
        <dbReference type="ARBA" id="ARBA00000085"/>
    </source>
</evidence>
<keyword evidence="4" id="KW-0597">Phosphoprotein</keyword>
<dbReference type="PANTHER" id="PTHR45436:SF5">
    <property type="entry name" value="SENSOR HISTIDINE KINASE TRCS"/>
    <property type="match status" value="1"/>
</dbReference>
<keyword evidence="5" id="KW-0808">Transferase</keyword>
<dbReference type="EC" id="2.7.13.3" evidence="3"/>
<dbReference type="InterPro" id="IPR005467">
    <property type="entry name" value="His_kinase_dom"/>
</dbReference>
<dbReference type="SUPFAM" id="SSF55874">
    <property type="entry name" value="ATPase domain of HSP90 chaperone/DNA topoisomerase II/histidine kinase"/>
    <property type="match status" value="1"/>
</dbReference>
<feature type="domain" description="HAMP" evidence="13">
    <location>
        <begin position="221"/>
        <end position="273"/>
    </location>
</feature>
<reference evidence="14" key="2">
    <citation type="submission" date="2021-04" db="EMBL/GenBank/DDBJ databases">
        <authorList>
            <person name="Gilroy R."/>
        </authorList>
    </citation>
    <scope>NUCLEOTIDE SEQUENCE</scope>
    <source>
        <strain evidence="14">742</strain>
    </source>
</reference>
<dbReference type="Proteomes" id="UP000824178">
    <property type="component" value="Unassembled WGS sequence"/>
</dbReference>
<dbReference type="GO" id="GO:0000155">
    <property type="term" value="F:phosphorelay sensor kinase activity"/>
    <property type="evidence" value="ECO:0007669"/>
    <property type="project" value="InterPro"/>
</dbReference>
<keyword evidence="8 11" id="KW-1133">Transmembrane helix</keyword>
<dbReference type="SMART" id="SM00304">
    <property type="entry name" value="HAMP"/>
    <property type="match status" value="1"/>
</dbReference>
<dbReference type="GO" id="GO:0016020">
    <property type="term" value="C:membrane"/>
    <property type="evidence" value="ECO:0007669"/>
    <property type="project" value="UniProtKB-SubCell"/>
</dbReference>
<evidence type="ECO:0000313" key="14">
    <source>
        <dbReference type="EMBL" id="MBU3820336.1"/>
    </source>
</evidence>
<dbReference type="InterPro" id="IPR003660">
    <property type="entry name" value="HAMP_dom"/>
</dbReference>
<evidence type="ECO:0000259" key="13">
    <source>
        <dbReference type="PROSITE" id="PS50885"/>
    </source>
</evidence>
<dbReference type="Pfam" id="PF00672">
    <property type="entry name" value="HAMP"/>
    <property type="match status" value="1"/>
</dbReference>
<dbReference type="CDD" id="cd00082">
    <property type="entry name" value="HisKA"/>
    <property type="match status" value="1"/>
</dbReference>
<dbReference type="SUPFAM" id="SSF47384">
    <property type="entry name" value="Homodimeric domain of signal transducing histidine kinase"/>
    <property type="match status" value="1"/>
</dbReference>
<protein>
    <recommendedName>
        <fullName evidence="3">histidine kinase</fullName>
        <ecNumber evidence="3">2.7.13.3</ecNumber>
    </recommendedName>
</protein>
<proteinExistence type="predicted"/>
<dbReference type="SMART" id="SM00388">
    <property type="entry name" value="HisKA"/>
    <property type="match status" value="1"/>
</dbReference>
<dbReference type="PROSITE" id="PS50109">
    <property type="entry name" value="HIS_KIN"/>
    <property type="match status" value="1"/>
</dbReference>
<evidence type="ECO:0000256" key="8">
    <source>
        <dbReference type="ARBA" id="ARBA00022989"/>
    </source>
</evidence>
<comment type="caution">
    <text evidence="14">The sequence shown here is derived from an EMBL/GenBank/DDBJ whole genome shotgun (WGS) entry which is preliminary data.</text>
</comment>
<name>A0A9E2KKY0_9FIRM</name>
<dbReference type="PROSITE" id="PS50885">
    <property type="entry name" value="HAMP"/>
    <property type="match status" value="1"/>
</dbReference>
<reference evidence="14" key="1">
    <citation type="journal article" date="2021" name="PeerJ">
        <title>Extensive microbial diversity within the chicken gut microbiome revealed by metagenomics and culture.</title>
        <authorList>
            <person name="Gilroy R."/>
            <person name="Ravi A."/>
            <person name="Getino M."/>
            <person name="Pursley I."/>
            <person name="Horton D.L."/>
            <person name="Alikhan N.F."/>
            <person name="Baker D."/>
            <person name="Gharbi K."/>
            <person name="Hall N."/>
            <person name="Watson M."/>
            <person name="Adriaenssens E.M."/>
            <person name="Foster-Nyarko E."/>
            <person name="Jarju S."/>
            <person name="Secka A."/>
            <person name="Antonio M."/>
            <person name="Oren A."/>
            <person name="Chaudhuri R.R."/>
            <person name="La Ragione R."/>
            <person name="Hildebrand F."/>
            <person name="Pallen M.J."/>
        </authorList>
    </citation>
    <scope>NUCLEOTIDE SEQUENCE</scope>
    <source>
        <strain evidence="14">742</strain>
    </source>
</reference>
<dbReference type="CDD" id="cd00075">
    <property type="entry name" value="HATPase"/>
    <property type="match status" value="1"/>
</dbReference>
<dbReference type="Pfam" id="PF02518">
    <property type="entry name" value="HATPase_c"/>
    <property type="match status" value="1"/>
</dbReference>
<dbReference type="Pfam" id="PF00512">
    <property type="entry name" value="HisKA"/>
    <property type="match status" value="1"/>
</dbReference>
<dbReference type="InterPro" id="IPR003594">
    <property type="entry name" value="HATPase_dom"/>
</dbReference>
<feature type="transmembrane region" description="Helical" evidence="11">
    <location>
        <begin position="12"/>
        <end position="32"/>
    </location>
</feature>
<organism evidence="14 15">
    <name type="scientific">Candidatus Faecalibacterium intestinavium</name>
    <dbReference type="NCBI Taxonomy" id="2838580"/>
    <lineage>
        <taxon>Bacteria</taxon>
        <taxon>Bacillati</taxon>
        <taxon>Bacillota</taxon>
        <taxon>Clostridia</taxon>
        <taxon>Eubacteriales</taxon>
        <taxon>Oscillospiraceae</taxon>
        <taxon>Faecalibacterium</taxon>
    </lineage>
</organism>
<dbReference type="SMART" id="SM00387">
    <property type="entry name" value="HATPase_c"/>
    <property type="match status" value="1"/>
</dbReference>
<dbReference type="CDD" id="cd06225">
    <property type="entry name" value="HAMP"/>
    <property type="match status" value="1"/>
</dbReference>
<dbReference type="PANTHER" id="PTHR45436">
    <property type="entry name" value="SENSOR HISTIDINE KINASE YKOH"/>
    <property type="match status" value="1"/>
</dbReference>
<evidence type="ECO:0000256" key="4">
    <source>
        <dbReference type="ARBA" id="ARBA00022553"/>
    </source>
</evidence>
<gene>
    <name evidence="14" type="ORF">H9864_08235</name>
</gene>
<accession>A0A9E2KKY0</accession>
<keyword evidence="10 11" id="KW-0472">Membrane</keyword>
<dbReference type="InterPro" id="IPR003661">
    <property type="entry name" value="HisK_dim/P_dom"/>
</dbReference>
<keyword evidence="7 14" id="KW-0418">Kinase</keyword>
<evidence type="ECO:0000256" key="10">
    <source>
        <dbReference type="ARBA" id="ARBA00023136"/>
    </source>
</evidence>
<dbReference type="InterPro" id="IPR050428">
    <property type="entry name" value="TCS_sensor_his_kinase"/>
</dbReference>
<dbReference type="Gene3D" id="6.10.340.10">
    <property type="match status" value="1"/>
</dbReference>
<dbReference type="SUPFAM" id="SSF158472">
    <property type="entry name" value="HAMP domain-like"/>
    <property type="match status" value="1"/>
</dbReference>
<dbReference type="EMBL" id="JAHLFH010000174">
    <property type="protein sequence ID" value="MBU3820336.1"/>
    <property type="molecule type" value="Genomic_DNA"/>
</dbReference>
<feature type="transmembrane region" description="Helical" evidence="11">
    <location>
        <begin position="200"/>
        <end position="219"/>
    </location>
</feature>
<evidence type="ECO:0000256" key="11">
    <source>
        <dbReference type="SAM" id="Phobius"/>
    </source>
</evidence>
<keyword evidence="6 11" id="KW-0812">Transmembrane</keyword>
<evidence type="ECO:0000256" key="7">
    <source>
        <dbReference type="ARBA" id="ARBA00022777"/>
    </source>
</evidence>
<dbReference type="Gene3D" id="1.10.287.130">
    <property type="match status" value="1"/>
</dbReference>
<dbReference type="AlphaFoldDB" id="A0A9E2KKY0"/>
<evidence type="ECO:0000313" key="15">
    <source>
        <dbReference type="Proteomes" id="UP000824178"/>
    </source>
</evidence>
<comment type="subcellular location">
    <subcellularLocation>
        <location evidence="2">Membrane</location>
    </subcellularLocation>
</comment>
<comment type="catalytic activity">
    <reaction evidence="1">
        <text>ATP + protein L-histidine = ADP + protein N-phospho-L-histidine.</text>
        <dbReference type="EC" id="2.7.13.3"/>
    </reaction>
</comment>
<evidence type="ECO:0000259" key="12">
    <source>
        <dbReference type="PROSITE" id="PS50109"/>
    </source>
</evidence>
<feature type="domain" description="Histidine kinase" evidence="12">
    <location>
        <begin position="281"/>
        <end position="497"/>
    </location>
</feature>
<sequence>MARPTLRPGIRAQLMLFLCSICLFLPGLFWLLSTQMLEPLYNQRIEEQLSYQADQIVALMDSAVERGEVISSWDFGELLVNEDFRNALYRVLSSNTELTNFCVDISDTSLRNILYVENLYPCLLHNSTLIEEDTSSPNAPTVLQMRRSCREAGQLLQSLRAPGGASQMVVGRMSTDGCYAILVTTSLVHVSEAGQVLGRMLPPIAALVFVFAMASAWLFSQWFTKPLRQLSAAARQVARGDFAIQVDSSRRDELGALAREFDHMAREVQRAAQMQRDLLANVSHDLRTPLTLIKGYAETVRDLTGDDKAHRDEQMNIIIDEADRLTALVSKVMELSKVTSGAEKCEPVRFDFCQLCDEVSERYDAVCAQNGWQLRLELPDQPAEVWADPSMMERALHNLLGNAMHHIGPDGVFILRVTPCAEGFRAEVEDHGPGIPAADLPYIFDRYYRSRADAGKTGTGLGLSITRAIFQQHGFRFGVESTVGSGTTFWFILKKAPRPDPRSLHG</sequence>
<dbReference type="Gene3D" id="3.30.565.10">
    <property type="entry name" value="Histidine kinase-like ATPase, C-terminal domain"/>
    <property type="match status" value="1"/>
</dbReference>
<evidence type="ECO:0000256" key="9">
    <source>
        <dbReference type="ARBA" id="ARBA00023012"/>
    </source>
</evidence>
<keyword evidence="9" id="KW-0902">Two-component regulatory system</keyword>
<dbReference type="InterPro" id="IPR004358">
    <property type="entry name" value="Sig_transdc_His_kin-like_C"/>
</dbReference>
<dbReference type="InterPro" id="IPR036890">
    <property type="entry name" value="HATPase_C_sf"/>
</dbReference>
<evidence type="ECO:0000256" key="2">
    <source>
        <dbReference type="ARBA" id="ARBA00004370"/>
    </source>
</evidence>
<dbReference type="FunFam" id="1.10.287.130:FF:000001">
    <property type="entry name" value="Two-component sensor histidine kinase"/>
    <property type="match status" value="1"/>
</dbReference>